<dbReference type="EMBL" id="JBHTBQ010000044">
    <property type="protein sequence ID" value="MFC7421746.1"/>
    <property type="molecule type" value="Genomic_DNA"/>
</dbReference>
<organism evidence="2 3">
    <name type="scientific">Iodobacter arcticus</name>
    <dbReference type="NCBI Taxonomy" id="590593"/>
    <lineage>
        <taxon>Bacteria</taxon>
        <taxon>Pseudomonadati</taxon>
        <taxon>Pseudomonadota</taxon>
        <taxon>Betaproteobacteria</taxon>
        <taxon>Neisseriales</taxon>
        <taxon>Chitinibacteraceae</taxon>
        <taxon>Iodobacter</taxon>
    </lineage>
</organism>
<evidence type="ECO:0000256" key="1">
    <source>
        <dbReference type="SAM" id="MobiDB-lite"/>
    </source>
</evidence>
<feature type="compositionally biased region" description="Basic and acidic residues" evidence="1">
    <location>
        <begin position="141"/>
        <end position="154"/>
    </location>
</feature>
<sequence>MKIASESMQATIQNFTRQRVSNNGATEEDTTKSASFEFKMPKFDPVSSRKSAAKGRLDMLKRQLEGMLKFAGIGKSNVAAAARLAKQIAAAVAEYAGVSGGAVQPPTIAGTATTTATAPTEAPAVENAGQEAQQAVQKVEQQVKEQEERQEEKQASNPLAQKSGMSAEDRDFLDEAKKIMQKAKLLLALEIQNSKKEIKTDKALYKDALKSMDDALKNATIALEQEGKQAADTPSVYSADGNTSPIQVSLPQISVQA</sequence>
<dbReference type="RefSeq" id="WP_380189295.1">
    <property type="nucleotide sequence ID" value="NZ_JBHTBQ010000044.1"/>
</dbReference>
<feature type="region of interest" description="Disordered" evidence="1">
    <location>
        <begin position="14"/>
        <end position="36"/>
    </location>
</feature>
<reference evidence="3" key="1">
    <citation type="journal article" date="2019" name="Int. J. Syst. Evol. Microbiol.">
        <title>The Global Catalogue of Microorganisms (GCM) 10K type strain sequencing project: providing services to taxonomists for standard genome sequencing and annotation.</title>
        <authorList>
            <consortium name="The Broad Institute Genomics Platform"/>
            <consortium name="The Broad Institute Genome Sequencing Center for Infectious Disease"/>
            <person name="Wu L."/>
            <person name="Ma J."/>
        </authorList>
    </citation>
    <scope>NUCLEOTIDE SEQUENCE [LARGE SCALE GENOMIC DNA]</scope>
    <source>
        <strain evidence="3">CCUG 62945</strain>
    </source>
</reference>
<feature type="compositionally biased region" description="Polar residues" evidence="1">
    <location>
        <begin position="240"/>
        <end position="257"/>
    </location>
</feature>
<evidence type="ECO:0000313" key="3">
    <source>
        <dbReference type="Proteomes" id="UP001596473"/>
    </source>
</evidence>
<name>A0ABW2R1T0_9NEIS</name>
<feature type="compositionally biased region" description="Low complexity" evidence="1">
    <location>
        <begin position="107"/>
        <end position="140"/>
    </location>
</feature>
<gene>
    <name evidence="2" type="ORF">ACFQNF_17950</name>
</gene>
<comment type="caution">
    <text evidence="2">The sequence shown here is derived from an EMBL/GenBank/DDBJ whole genome shotgun (WGS) entry which is preliminary data.</text>
</comment>
<accession>A0ABW2R1T0</accession>
<proteinExistence type="predicted"/>
<evidence type="ECO:0000313" key="2">
    <source>
        <dbReference type="EMBL" id="MFC7421746.1"/>
    </source>
</evidence>
<dbReference type="Proteomes" id="UP001596473">
    <property type="component" value="Unassembled WGS sequence"/>
</dbReference>
<feature type="region of interest" description="Disordered" evidence="1">
    <location>
        <begin position="107"/>
        <end position="173"/>
    </location>
</feature>
<feature type="region of interest" description="Disordered" evidence="1">
    <location>
        <begin position="225"/>
        <end position="257"/>
    </location>
</feature>
<feature type="compositionally biased region" description="Polar residues" evidence="1">
    <location>
        <begin position="14"/>
        <end position="25"/>
    </location>
</feature>
<keyword evidence="3" id="KW-1185">Reference proteome</keyword>
<protein>
    <submittedName>
        <fullName evidence="2">Uncharacterized protein</fullName>
    </submittedName>
</protein>